<dbReference type="InterPro" id="IPR018060">
    <property type="entry name" value="HTH_AraC"/>
</dbReference>
<feature type="domain" description="HTH araC/xylS-type" evidence="1">
    <location>
        <begin position="20"/>
        <end position="128"/>
    </location>
</feature>
<dbReference type="SMART" id="SM00342">
    <property type="entry name" value="HTH_ARAC"/>
    <property type="match status" value="1"/>
</dbReference>
<reference evidence="2 3" key="1">
    <citation type="submission" date="2019-12" db="EMBL/GenBank/DDBJ databases">
        <authorList>
            <person name="Dong K."/>
        </authorList>
    </citation>
    <scope>NUCLEOTIDE SEQUENCE [LARGE SCALE GENOMIC DNA]</scope>
    <source>
        <strain evidence="2 3">JCM 31225</strain>
    </source>
</reference>
<dbReference type="Gene3D" id="1.10.10.60">
    <property type="entry name" value="Homeodomain-like"/>
    <property type="match status" value="1"/>
</dbReference>
<evidence type="ECO:0000313" key="3">
    <source>
        <dbReference type="Proteomes" id="UP000435036"/>
    </source>
</evidence>
<evidence type="ECO:0000259" key="1">
    <source>
        <dbReference type="PROSITE" id="PS01124"/>
    </source>
</evidence>
<proteinExistence type="predicted"/>
<dbReference type="GO" id="GO:0003700">
    <property type="term" value="F:DNA-binding transcription factor activity"/>
    <property type="evidence" value="ECO:0007669"/>
    <property type="project" value="InterPro"/>
</dbReference>
<dbReference type="EMBL" id="WSQA01000022">
    <property type="protein sequence ID" value="MVZ64133.1"/>
    <property type="molecule type" value="Genomic_DNA"/>
</dbReference>
<dbReference type="AlphaFoldDB" id="A0A6N8L345"/>
<gene>
    <name evidence="2" type="ORF">GQF63_19085</name>
</gene>
<dbReference type="Proteomes" id="UP000435036">
    <property type="component" value="Unassembled WGS sequence"/>
</dbReference>
<dbReference type="GO" id="GO:0043565">
    <property type="term" value="F:sequence-specific DNA binding"/>
    <property type="evidence" value="ECO:0007669"/>
    <property type="project" value="InterPro"/>
</dbReference>
<keyword evidence="3" id="KW-1185">Reference proteome</keyword>
<protein>
    <submittedName>
        <fullName evidence="2">Helix-turn-helix domain-containing protein</fullName>
    </submittedName>
</protein>
<organism evidence="2 3">
    <name type="scientific">Sphingobacterium humi</name>
    <dbReference type="NCBI Taxonomy" id="1796905"/>
    <lineage>
        <taxon>Bacteria</taxon>
        <taxon>Pseudomonadati</taxon>
        <taxon>Bacteroidota</taxon>
        <taxon>Sphingobacteriia</taxon>
        <taxon>Sphingobacteriales</taxon>
        <taxon>Sphingobacteriaceae</taxon>
        <taxon>Sphingobacterium</taxon>
    </lineage>
</organism>
<sequence>MITKMEPIRSKTYMSTETEEKLLAALTDWESQRYFLNPACSITSAAAEIGCNSKYLSYIINKNKKKDFPNYVNMLRIAYLENYLRDTEQARSFKLAYLAAYCGFSSYGKFAKCLKDHRGLNPTQFIVYFDHKTA</sequence>
<dbReference type="RefSeq" id="WP_212592659.1">
    <property type="nucleotide sequence ID" value="NZ_WSQA01000022.1"/>
</dbReference>
<accession>A0A6N8L345</accession>
<dbReference type="PROSITE" id="PS01124">
    <property type="entry name" value="HTH_ARAC_FAMILY_2"/>
    <property type="match status" value="1"/>
</dbReference>
<evidence type="ECO:0000313" key="2">
    <source>
        <dbReference type="EMBL" id="MVZ64133.1"/>
    </source>
</evidence>
<comment type="caution">
    <text evidence="2">The sequence shown here is derived from an EMBL/GenBank/DDBJ whole genome shotgun (WGS) entry which is preliminary data.</text>
</comment>
<name>A0A6N8L345_9SPHI</name>